<evidence type="ECO:0000313" key="9">
    <source>
        <dbReference type="EMBL" id="RZF22486.1"/>
    </source>
</evidence>
<feature type="transmembrane region" description="Helical" evidence="7">
    <location>
        <begin position="100"/>
        <end position="121"/>
    </location>
</feature>
<dbReference type="EMBL" id="QDKL01000001">
    <property type="protein sequence ID" value="RZF22486.1"/>
    <property type="molecule type" value="Genomic_DNA"/>
</dbReference>
<feature type="transmembrane region" description="Helical" evidence="7">
    <location>
        <begin position="71"/>
        <end position="88"/>
    </location>
</feature>
<dbReference type="InterPro" id="IPR051788">
    <property type="entry name" value="MFS_Transporter"/>
</dbReference>
<evidence type="ECO:0000256" key="2">
    <source>
        <dbReference type="ARBA" id="ARBA00008335"/>
    </source>
</evidence>
<feature type="transmembrane region" description="Helical" evidence="7">
    <location>
        <begin position="271"/>
        <end position="286"/>
    </location>
</feature>
<proteinExistence type="inferred from homology"/>
<evidence type="ECO:0000259" key="8">
    <source>
        <dbReference type="PROSITE" id="PS50850"/>
    </source>
</evidence>
<dbReference type="Gene3D" id="1.20.1250.20">
    <property type="entry name" value="MFS general substrate transporter like domains"/>
    <property type="match status" value="2"/>
</dbReference>
<comment type="caution">
    <text evidence="9">The sequence shown here is derived from an EMBL/GenBank/DDBJ whole genome shotgun (WGS) entry which is preliminary data.</text>
</comment>
<dbReference type="InterPro" id="IPR036259">
    <property type="entry name" value="MFS_trans_sf"/>
</dbReference>
<comment type="similarity">
    <text evidence="2">Belongs to the major facilitator superfamily.</text>
</comment>
<dbReference type="Proteomes" id="UP000443582">
    <property type="component" value="Unassembled WGS sequence"/>
</dbReference>
<dbReference type="Pfam" id="PF07690">
    <property type="entry name" value="MFS_1"/>
    <property type="match status" value="1"/>
</dbReference>
<dbReference type="PROSITE" id="PS50850">
    <property type="entry name" value="MFS"/>
    <property type="match status" value="1"/>
</dbReference>
<feature type="transmembrane region" description="Helical" evidence="7">
    <location>
        <begin position="244"/>
        <end position="264"/>
    </location>
</feature>
<protein>
    <submittedName>
        <fullName evidence="9">MFS transporter</fullName>
    </submittedName>
</protein>
<keyword evidence="3" id="KW-0813">Transport</keyword>
<reference evidence="10" key="1">
    <citation type="journal article" date="2019" name="Int. J. Syst. Evol. Microbiol.">
        <title>Halobacteriovorax valvorus sp. nov., a novel prokaryotic predator isolated from coastal seawater of China.</title>
        <authorList>
            <person name="Chen M.-X."/>
        </authorList>
    </citation>
    <scope>NUCLEOTIDE SEQUENCE [LARGE SCALE GENOMIC DNA]</scope>
    <source>
        <strain evidence="10">BL9</strain>
    </source>
</reference>
<keyword evidence="5 7" id="KW-1133">Transmembrane helix</keyword>
<keyword evidence="10" id="KW-1185">Reference proteome</keyword>
<feature type="transmembrane region" description="Helical" evidence="7">
    <location>
        <begin position="321"/>
        <end position="341"/>
    </location>
</feature>
<name>A0ABY0IKU3_9BACT</name>
<feature type="transmembrane region" description="Helical" evidence="7">
    <location>
        <begin position="162"/>
        <end position="182"/>
    </location>
</feature>
<keyword evidence="4 7" id="KW-0812">Transmembrane</keyword>
<evidence type="ECO:0000256" key="3">
    <source>
        <dbReference type="ARBA" id="ARBA00022448"/>
    </source>
</evidence>
<comment type="subcellular location">
    <subcellularLocation>
        <location evidence="1">Endomembrane system</location>
        <topology evidence="1">Multi-pass membrane protein</topology>
    </subcellularLocation>
</comment>
<evidence type="ECO:0000256" key="1">
    <source>
        <dbReference type="ARBA" id="ARBA00004127"/>
    </source>
</evidence>
<evidence type="ECO:0000256" key="5">
    <source>
        <dbReference type="ARBA" id="ARBA00022989"/>
    </source>
</evidence>
<feature type="domain" description="Major facilitator superfamily (MFS) profile" evidence="8">
    <location>
        <begin position="1"/>
        <end position="384"/>
    </location>
</feature>
<feature type="transmembrane region" description="Helical" evidence="7">
    <location>
        <begin position="133"/>
        <end position="156"/>
    </location>
</feature>
<dbReference type="RefSeq" id="WP_114705431.1">
    <property type="nucleotide sequence ID" value="NZ_QDKL01000001.1"/>
</dbReference>
<keyword evidence="6 7" id="KW-0472">Membrane</keyword>
<organism evidence="9 10">
    <name type="scientific">Halobacteriovorax vibrionivorans</name>
    <dbReference type="NCBI Taxonomy" id="2152716"/>
    <lineage>
        <taxon>Bacteria</taxon>
        <taxon>Pseudomonadati</taxon>
        <taxon>Bdellovibrionota</taxon>
        <taxon>Bacteriovoracia</taxon>
        <taxon>Bacteriovoracales</taxon>
        <taxon>Halobacteriovoraceae</taxon>
        <taxon>Halobacteriovorax</taxon>
    </lineage>
</organism>
<evidence type="ECO:0000256" key="4">
    <source>
        <dbReference type="ARBA" id="ARBA00022692"/>
    </source>
</evidence>
<feature type="transmembrane region" description="Helical" evidence="7">
    <location>
        <begin position="353"/>
        <end position="375"/>
    </location>
</feature>
<accession>A0ABY0IKU3</accession>
<dbReference type="SUPFAM" id="SSF103473">
    <property type="entry name" value="MFS general substrate transporter"/>
    <property type="match status" value="1"/>
</dbReference>
<feature type="transmembrane region" description="Helical" evidence="7">
    <location>
        <begin position="292"/>
        <end position="312"/>
    </location>
</feature>
<dbReference type="InterPro" id="IPR011701">
    <property type="entry name" value="MFS"/>
</dbReference>
<gene>
    <name evidence="9" type="ORF">DAY19_01570</name>
</gene>
<dbReference type="InterPro" id="IPR020846">
    <property type="entry name" value="MFS_dom"/>
</dbReference>
<feature type="transmembrane region" description="Helical" evidence="7">
    <location>
        <begin position="44"/>
        <end position="64"/>
    </location>
</feature>
<evidence type="ECO:0000313" key="10">
    <source>
        <dbReference type="Proteomes" id="UP000443582"/>
    </source>
</evidence>
<evidence type="ECO:0000256" key="6">
    <source>
        <dbReference type="ARBA" id="ARBA00023136"/>
    </source>
</evidence>
<dbReference type="PANTHER" id="PTHR23514:SF3">
    <property type="entry name" value="BYPASS OF STOP CODON PROTEIN 6"/>
    <property type="match status" value="1"/>
</dbReference>
<dbReference type="PANTHER" id="PTHR23514">
    <property type="entry name" value="BYPASS OF STOP CODON PROTEIN 6"/>
    <property type="match status" value="1"/>
</dbReference>
<evidence type="ECO:0000256" key="7">
    <source>
        <dbReference type="SAM" id="Phobius"/>
    </source>
</evidence>
<sequence>MKNFGYVILGYMSLVALSFIDNGRGAVYPELLRFFSIGPDKGSLIFSLMSITSVLAYLSTSLWLPRLGPVVSTRVAMIMMAIGTYGIGAGGDFQNFDLSLVFGALAGFGFGITGITMNFMVDSGAPPFQKRRFLSGLHGAYGLSSLLAPQLLSLFLYVNLSWIHYFKFLAIPCAIVLIYSFFTHDSHHQDIKENHGTMKDAFFMNLLIGLFAGCYVASEIMVSSRIKYYLVEAHGFSEYVANNYLSYFFLFLMIGRLGFAFFRIELESKKLIIISLVSTLICFSLGEIHQIFYAMTGLFMSFCFPVIVDWISNSFPKKNHVVLGSTMSYIGVGIAIMHFIFGAIAERFGAGNAFYLFYLLNIGSIVSFFIAMSLVKRYHQNESL</sequence>
<feature type="transmembrane region" description="Helical" evidence="7">
    <location>
        <begin position="202"/>
        <end position="224"/>
    </location>
</feature>